<evidence type="ECO:0000313" key="3">
    <source>
        <dbReference type="Proteomes" id="UP000401081"/>
    </source>
</evidence>
<dbReference type="GO" id="GO:0004029">
    <property type="term" value="F:aldehyde dehydrogenase (NAD+) activity"/>
    <property type="evidence" value="ECO:0007669"/>
    <property type="project" value="TreeGrafter"/>
</dbReference>
<dbReference type="Gene3D" id="3.40.50.720">
    <property type="entry name" value="NAD(P)-binding Rossmann-like Domain"/>
    <property type="match status" value="1"/>
</dbReference>
<protein>
    <submittedName>
        <fullName evidence="2">NAD dependent epimerase/dehydratase family</fullName>
    </submittedName>
</protein>
<dbReference type="GO" id="GO:0005737">
    <property type="term" value="C:cytoplasm"/>
    <property type="evidence" value="ECO:0007669"/>
    <property type="project" value="TreeGrafter"/>
</dbReference>
<accession>A0A485BT90</accession>
<feature type="domain" description="NAD-dependent epimerase/dehydratase" evidence="1">
    <location>
        <begin position="8"/>
        <end position="213"/>
    </location>
</feature>
<evidence type="ECO:0000259" key="1">
    <source>
        <dbReference type="Pfam" id="PF01370"/>
    </source>
</evidence>
<dbReference type="AlphaFoldDB" id="A0A485BT90"/>
<dbReference type="InterPro" id="IPR036291">
    <property type="entry name" value="NAD(P)-bd_dom_sf"/>
</dbReference>
<dbReference type="Proteomes" id="UP000401081">
    <property type="component" value="Unassembled WGS sequence"/>
</dbReference>
<proteinExistence type="predicted"/>
<dbReference type="InterPro" id="IPR001509">
    <property type="entry name" value="Epimerase_deHydtase"/>
</dbReference>
<name>A0A485BT90_KLUCR</name>
<gene>
    <name evidence="2" type="primary">yeeZ</name>
    <name evidence="2" type="ORF">NCTC12993_05402</name>
</gene>
<dbReference type="EMBL" id="CAADJD010000023">
    <property type="protein sequence ID" value="VFS76364.1"/>
    <property type="molecule type" value="Genomic_DNA"/>
</dbReference>
<sequence>MKKVAIVGLGWLGMPLALSLMARGWHVTGSKTTEDGVEAARMCGIESYPLRLDPQLVCEADDLDALMNVDALVITLPARRSGEGEDFYHQAVQEIVDSALAHHIPRIIFTSSTSVYGKEEGTVKESTPRVPVTASGMVLKELEDWLHQLPGTSVDILRLAGLVGPGRHPGRFFAGKSAPDGQHGVNLVHLEDVISAITLLLQAPKGGHIYNICAPEHPARRIFLPANGAGAWFWRYRCLAIAAKGRAKSSTVIASVMSWDLSINIPIRCVCRWSKRHLL</sequence>
<reference evidence="2 3" key="1">
    <citation type="submission" date="2019-03" db="EMBL/GenBank/DDBJ databases">
        <authorList>
            <consortium name="Pathogen Informatics"/>
        </authorList>
    </citation>
    <scope>NUCLEOTIDE SEQUENCE [LARGE SCALE GENOMIC DNA]</scope>
    <source>
        <strain evidence="2 3">NCTC12993</strain>
    </source>
</reference>
<keyword evidence="3" id="KW-1185">Reference proteome</keyword>
<dbReference type="PANTHER" id="PTHR48079:SF6">
    <property type="entry name" value="NAD(P)-BINDING DOMAIN-CONTAINING PROTEIN-RELATED"/>
    <property type="match status" value="1"/>
</dbReference>
<dbReference type="Pfam" id="PF01370">
    <property type="entry name" value="Epimerase"/>
    <property type="match status" value="1"/>
</dbReference>
<organism evidence="2 3">
    <name type="scientific">Kluyvera cryocrescens</name>
    <name type="common">Kluyvera citrophila</name>
    <dbReference type="NCBI Taxonomy" id="580"/>
    <lineage>
        <taxon>Bacteria</taxon>
        <taxon>Pseudomonadati</taxon>
        <taxon>Pseudomonadota</taxon>
        <taxon>Gammaproteobacteria</taxon>
        <taxon>Enterobacterales</taxon>
        <taxon>Enterobacteriaceae</taxon>
        <taxon>Kluyvera</taxon>
    </lineage>
</organism>
<dbReference type="SUPFAM" id="SSF51735">
    <property type="entry name" value="NAD(P)-binding Rossmann-fold domains"/>
    <property type="match status" value="1"/>
</dbReference>
<dbReference type="PANTHER" id="PTHR48079">
    <property type="entry name" value="PROTEIN YEEZ"/>
    <property type="match status" value="1"/>
</dbReference>
<dbReference type="InterPro" id="IPR051783">
    <property type="entry name" value="NAD(P)-dependent_oxidoreduct"/>
</dbReference>
<evidence type="ECO:0000313" key="2">
    <source>
        <dbReference type="EMBL" id="VFS76364.1"/>
    </source>
</evidence>